<dbReference type="AlphaFoldDB" id="A0AAV6UQB6"/>
<organism evidence="15 16">
    <name type="scientific">Oedothorax gibbosus</name>
    <dbReference type="NCBI Taxonomy" id="931172"/>
    <lineage>
        <taxon>Eukaryota</taxon>
        <taxon>Metazoa</taxon>
        <taxon>Ecdysozoa</taxon>
        <taxon>Arthropoda</taxon>
        <taxon>Chelicerata</taxon>
        <taxon>Arachnida</taxon>
        <taxon>Araneae</taxon>
        <taxon>Araneomorphae</taxon>
        <taxon>Entelegynae</taxon>
        <taxon>Araneoidea</taxon>
        <taxon>Linyphiidae</taxon>
        <taxon>Erigoninae</taxon>
        <taxon>Oedothorax</taxon>
    </lineage>
</organism>
<dbReference type="InterPro" id="IPR001320">
    <property type="entry name" value="Iontro_rcpt_C"/>
</dbReference>
<keyword evidence="6 13" id="KW-1133">Transmembrane helix</keyword>
<dbReference type="Gene3D" id="3.40.190.10">
    <property type="entry name" value="Periplasmic binding protein-like II"/>
    <property type="match status" value="1"/>
</dbReference>
<feature type="transmembrane region" description="Helical" evidence="13">
    <location>
        <begin position="575"/>
        <end position="593"/>
    </location>
</feature>
<keyword evidence="4" id="KW-1003">Cell membrane</keyword>
<dbReference type="Gene3D" id="1.10.287.70">
    <property type="match status" value="1"/>
</dbReference>
<sequence>MIDSYVIKTKAIDEDRNDVLESLSLAGIPVAFLDVNYMEKYPWPEKFDIRPNFDGFVTLIGSNNPEEQLRKVLGVLKQKFMVSPHQSWIFGIEGCLNLKSTTDFFDEGDRVLMVGEIIADFLICKPRHFFQQEFQLWSLHSTGNGSKHFIQKGFWSPSNATEYMKEPLFDLPFTNFGGRVLKISSLGSPPIKEPPLKGEKKWRGYIFHVVNVLGDIFNFTYTVKEADNRFYGILHEDGSYSGMMGELYKKSVDMGVGDLSWTLERTGAADLSKTIFPETVTFIYRAPDFYSRTWILFQDIDVRIWISLLTTMTIVSIAYCFALFTAESLEHRANLDEGSVFVEVAIQSIGSLGRAILGQGITRFPSNVSCRALLGTWILGSLVLASLYGGSLTSTLSLHRTPSPADSVGGLMRRYPNAMLALRNNSNVHSYFKGSTFWRKLFLNNIHKNVIPGKYTIDDIMVEVHKKGPEGSPIYAWIGERSTLVKKMHVYTDDKSVCDLYVGNGDILRSDWTLALVRNSPFLDQFDDIIIRLQRFGILQKWHDDTWKSGSGDCRPTDGRNPTGKNPISLEDTQASFFVLGLGWAAGFLALLVEKGVFKWLN</sequence>
<evidence type="ECO:0000256" key="8">
    <source>
        <dbReference type="ARBA" id="ARBA00023136"/>
    </source>
</evidence>
<accession>A0AAV6UQB6</accession>
<keyword evidence="3" id="KW-0813">Transport</keyword>
<keyword evidence="5 13" id="KW-0812">Transmembrane</keyword>
<keyword evidence="16" id="KW-1185">Reference proteome</keyword>
<feature type="domain" description="Ionotropic glutamate receptor L-glutamate and glycine-binding" evidence="14">
    <location>
        <begin position="190"/>
        <end position="249"/>
    </location>
</feature>
<dbReference type="GO" id="GO:0005886">
    <property type="term" value="C:plasma membrane"/>
    <property type="evidence" value="ECO:0007669"/>
    <property type="project" value="UniProtKB-SubCell"/>
</dbReference>
<keyword evidence="9" id="KW-0675">Receptor</keyword>
<name>A0AAV6UQB6_9ARAC</name>
<evidence type="ECO:0000256" key="3">
    <source>
        <dbReference type="ARBA" id="ARBA00022448"/>
    </source>
</evidence>
<comment type="similarity">
    <text evidence="2">Belongs to the glutamate-gated ion channel (TC 1.A.10.1) family.</text>
</comment>
<feature type="transmembrane region" description="Helical" evidence="13">
    <location>
        <begin position="372"/>
        <end position="390"/>
    </location>
</feature>
<keyword evidence="11" id="KW-1071">Ligand-gated ion channel</keyword>
<dbReference type="Pfam" id="PF10613">
    <property type="entry name" value="Lig_chan-Glu_bd"/>
    <property type="match status" value="1"/>
</dbReference>
<comment type="subcellular location">
    <subcellularLocation>
        <location evidence="1">Cell membrane</location>
        <topology evidence="1">Multi-pass membrane protein</topology>
    </subcellularLocation>
</comment>
<evidence type="ECO:0000313" key="15">
    <source>
        <dbReference type="EMBL" id="KAG8186667.1"/>
    </source>
</evidence>
<keyword evidence="8 13" id="KW-0472">Membrane</keyword>
<evidence type="ECO:0000256" key="2">
    <source>
        <dbReference type="ARBA" id="ARBA00008685"/>
    </source>
</evidence>
<dbReference type="Pfam" id="PF00060">
    <property type="entry name" value="Lig_chan"/>
    <property type="match status" value="1"/>
</dbReference>
<reference evidence="15 16" key="1">
    <citation type="journal article" date="2022" name="Nat. Ecol. Evol.">
        <title>A masculinizing supergene underlies an exaggerated male reproductive morph in a spider.</title>
        <authorList>
            <person name="Hendrickx F."/>
            <person name="De Corte Z."/>
            <person name="Sonet G."/>
            <person name="Van Belleghem S.M."/>
            <person name="Kostlbacher S."/>
            <person name="Vangestel C."/>
        </authorList>
    </citation>
    <scope>NUCLEOTIDE SEQUENCE [LARGE SCALE GENOMIC DNA]</scope>
    <source>
        <strain evidence="15">W744_W776</strain>
    </source>
</reference>
<dbReference type="SUPFAM" id="SSF53850">
    <property type="entry name" value="Periplasmic binding protein-like II"/>
    <property type="match status" value="1"/>
</dbReference>
<dbReference type="PANTHER" id="PTHR42643:SF30">
    <property type="entry name" value="IONOTROPIC RECEPTOR 40A-RELATED"/>
    <property type="match status" value="1"/>
</dbReference>
<gene>
    <name evidence="15" type="ORF">JTE90_014743</name>
</gene>
<protein>
    <recommendedName>
        <fullName evidence="14">Ionotropic glutamate receptor L-glutamate and glycine-binding domain-containing protein</fullName>
    </recommendedName>
</protein>
<dbReference type="InterPro" id="IPR019594">
    <property type="entry name" value="Glu/Gly-bd"/>
</dbReference>
<evidence type="ECO:0000256" key="1">
    <source>
        <dbReference type="ARBA" id="ARBA00004651"/>
    </source>
</evidence>
<dbReference type="SMART" id="SM00918">
    <property type="entry name" value="Lig_chan-Glu_bd"/>
    <property type="match status" value="1"/>
</dbReference>
<evidence type="ECO:0000256" key="6">
    <source>
        <dbReference type="ARBA" id="ARBA00022989"/>
    </source>
</evidence>
<comment type="caution">
    <text evidence="15">The sequence shown here is derived from an EMBL/GenBank/DDBJ whole genome shotgun (WGS) entry which is preliminary data.</text>
</comment>
<evidence type="ECO:0000256" key="13">
    <source>
        <dbReference type="SAM" id="Phobius"/>
    </source>
</evidence>
<evidence type="ECO:0000256" key="7">
    <source>
        <dbReference type="ARBA" id="ARBA00023065"/>
    </source>
</evidence>
<evidence type="ECO:0000256" key="12">
    <source>
        <dbReference type="ARBA" id="ARBA00023303"/>
    </source>
</evidence>
<dbReference type="GO" id="GO:0050906">
    <property type="term" value="P:detection of stimulus involved in sensory perception"/>
    <property type="evidence" value="ECO:0007669"/>
    <property type="project" value="UniProtKB-ARBA"/>
</dbReference>
<keyword evidence="10" id="KW-0325">Glycoprotein</keyword>
<evidence type="ECO:0000256" key="9">
    <source>
        <dbReference type="ARBA" id="ARBA00023170"/>
    </source>
</evidence>
<dbReference type="InterPro" id="IPR052192">
    <property type="entry name" value="Insect_Ionotropic_Sensory_Rcpt"/>
</dbReference>
<evidence type="ECO:0000256" key="5">
    <source>
        <dbReference type="ARBA" id="ARBA00022692"/>
    </source>
</evidence>
<dbReference type="PANTHER" id="PTHR42643">
    <property type="entry name" value="IONOTROPIC RECEPTOR 20A-RELATED"/>
    <property type="match status" value="1"/>
</dbReference>
<feature type="transmembrane region" description="Helical" evidence="13">
    <location>
        <begin position="304"/>
        <end position="324"/>
    </location>
</feature>
<proteinExistence type="inferred from homology"/>
<evidence type="ECO:0000256" key="4">
    <source>
        <dbReference type="ARBA" id="ARBA00022475"/>
    </source>
</evidence>
<dbReference type="GO" id="GO:0015276">
    <property type="term" value="F:ligand-gated monoatomic ion channel activity"/>
    <property type="evidence" value="ECO:0007669"/>
    <property type="project" value="InterPro"/>
</dbReference>
<evidence type="ECO:0000259" key="14">
    <source>
        <dbReference type="SMART" id="SM00918"/>
    </source>
</evidence>
<evidence type="ECO:0000313" key="16">
    <source>
        <dbReference type="Proteomes" id="UP000827092"/>
    </source>
</evidence>
<dbReference type="EMBL" id="JAFNEN010000294">
    <property type="protein sequence ID" value="KAG8186667.1"/>
    <property type="molecule type" value="Genomic_DNA"/>
</dbReference>
<keyword evidence="7" id="KW-0406">Ion transport</keyword>
<evidence type="ECO:0000256" key="11">
    <source>
        <dbReference type="ARBA" id="ARBA00023286"/>
    </source>
</evidence>
<keyword evidence="12" id="KW-0407">Ion channel</keyword>
<dbReference type="Proteomes" id="UP000827092">
    <property type="component" value="Unassembled WGS sequence"/>
</dbReference>
<evidence type="ECO:0000256" key="10">
    <source>
        <dbReference type="ARBA" id="ARBA00023180"/>
    </source>
</evidence>